<proteinExistence type="predicted"/>
<dbReference type="AlphaFoldDB" id="A0A7K3UN09"/>
<protein>
    <submittedName>
        <fullName evidence="1">Phosphocholine cytidylyltransferase family protein</fullName>
    </submittedName>
</protein>
<reference evidence="1 2" key="1">
    <citation type="submission" date="2019-12" db="EMBL/GenBank/DDBJ databases">
        <title>Rhizobium genotypes associated with high levels of biological nitrogen fixation by grain legumes in a temperate-maritime cropping system.</title>
        <authorList>
            <person name="Maluk M."/>
            <person name="Francesc Ferrando Molina F."/>
            <person name="Lopez Del Egido L."/>
            <person name="Lafos M."/>
            <person name="Langarica-Fuentes A."/>
            <person name="Gebre Yohannes G."/>
            <person name="Young M.W."/>
            <person name="Martin P."/>
            <person name="Gantlett R."/>
            <person name="Kenicer G."/>
            <person name="Hawes C."/>
            <person name="Begg G.S."/>
            <person name="Quilliam R.S."/>
            <person name="Squire G.R."/>
            <person name="Poole P.S."/>
            <person name="Young P.W."/>
            <person name="Iannetta P.M."/>
            <person name="James E.K."/>
        </authorList>
    </citation>
    <scope>NUCLEOTIDE SEQUENCE [LARGE SCALE GENOMIC DNA]</scope>
    <source>
        <strain evidence="1 2">JHI366</strain>
    </source>
</reference>
<dbReference type="GO" id="GO:0016779">
    <property type="term" value="F:nucleotidyltransferase activity"/>
    <property type="evidence" value="ECO:0007669"/>
    <property type="project" value="UniProtKB-KW"/>
</dbReference>
<comment type="caution">
    <text evidence="1">The sequence shown here is derived from an EMBL/GenBank/DDBJ whole genome shotgun (WGS) entry which is preliminary data.</text>
</comment>
<sequence>TGLPWIEIDFPNDVARATKEVLPQLQRPALHEALKR</sequence>
<keyword evidence="1" id="KW-0808">Transferase</keyword>
<name>A0A7K3UN09_9HYPH</name>
<keyword evidence="1" id="KW-0548">Nucleotidyltransferase</keyword>
<dbReference type="EMBL" id="WUFT01000155">
    <property type="protein sequence ID" value="NEJ75053.1"/>
    <property type="molecule type" value="Genomic_DNA"/>
</dbReference>
<dbReference type="Proteomes" id="UP000471753">
    <property type="component" value="Unassembled WGS sequence"/>
</dbReference>
<gene>
    <name evidence="1" type="ORF">GR197_31840</name>
</gene>
<evidence type="ECO:0000313" key="1">
    <source>
        <dbReference type="EMBL" id="NEJ75053.1"/>
    </source>
</evidence>
<feature type="non-terminal residue" evidence="1">
    <location>
        <position position="1"/>
    </location>
</feature>
<accession>A0A7K3UN09</accession>
<organism evidence="1 2">
    <name type="scientific">Rhizobium phaseoli</name>
    <dbReference type="NCBI Taxonomy" id="396"/>
    <lineage>
        <taxon>Bacteria</taxon>
        <taxon>Pseudomonadati</taxon>
        <taxon>Pseudomonadota</taxon>
        <taxon>Alphaproteobacteria</taxon>
        <taxon>Hyphomicrobiales</taxon>
        <taxon>Rhizobiaceae</taxon>
        <taxon>Rhizobium/Agrobacterium group</taxon>
        <taxon>Rhizobium</taxon>
    </lineage>
</organism>
<evidence type="ECO:0000313" key="2">
    <source>
        <dbReference type="Proteomes" id="UP000471753"/>
    </source>
</evidence>